<accession>A0ABU6UC26</accession>
<keyword evidence="3" id="KW-1185">Reference proteome</keyword>
<evidence type="ECO:0000313" key="3">
    <source>
        <dbReference type="Proteomes" id="UP001341840"/>
    </source>
</evidence>
<gene>
    <name evidence="2" type="ORF">PIB30_021415</name>
</gene>
<comment type="caution">
    <text evidence="2">The sequence shown here is derived from an EMBL/GenBank/DDBJ whole genome shotgun (WGS) entry which is preliminary data.</text>
</comment>
<proteinExistence type="predicted"/>
<organism evidence="2 3">
    <name type="scientific">Stylosanthes scabra</name>
    <dbReference type="NCBI Taxonomy" id="79078"/>
    <lineage>
        <taxon>Eukaryota</taxon>
        <taxon>Viridiplantae</taxon>
        <taxon>Streptophyta</taxon>
        <taxon>Embryophyta</taxon>
        <taxon>Tracheophyta</taxon>
        <taxon>Spermatophyta</taxon>
        <taxon>Magnoliopsida</taxon>
        <taxon>eudicotyledons</taxon>
        <taxon>Gunneridae</taxon>
        <taxon>Pentapetalae</taxon>
        <taxon>rosids</taxon>
        <taxon>fabids</taxon>
        <taxon>Fabales</taxon>
        <taxon>Fabaceae</taxon>
        <taxon>Papilionoideae</taxon>
        <taxon>50 kb inversion clade</taxon>
        <taxon>dalbergioids sensu lato</taxon>
        <taxon>Dalbergieae</taxon>
        <taxon>Pterocarpus clade</taxon>
        <taxon>Stylosanthes</taxon>
    </lineage>
</organism>
<feature type="region of interest" description="Disordered" evidence="1">
    <location>
        <begin position="71"/>
        <end position="99"/>
    </location>
</feature>
<reference evidence="2 3" key="1">
    <citation type="journal article" date="2023" name="Plants (Basel)">
        <title>Bridging the Gap: Combining Genomics and Transcriptomics Approaches to Understand Stylosanthes scabra, an Orphan Legume from the Brazilian Caatinga.</title>
        <authorList>
            <person name="Ferreira-Neto J.R.C."/>
            <person name="da Silva M.D."/>
            <person name="Binneck E."/>
            <person name="de Melo N.F."/>
            <person name="da Silva R.H."/>
            <person name="de Melo A.L.T.M."/>
            <person name="Pandolfi V."/>
            <person name="Bustamante F.O."/>
            <person name="Brasileiro-Vidal A.C."/>
            <person name="Benko-Iseppon A.M."/>
        </authorList>
    </citation>
    <scope>NUCLEOTIDE SEQUENCE [LARGE SCALE GENOMIC DNA]</scope>
    <source>
        <tissue evidence="2">Leaves</tissue>
    </source>
</reference>
<dbReference type="EMBL" id="JASCZI010120899">
    <property type="protein sequence ID" value="MED6157218.1"/>
    <property type="molecule type" value="Genomic_DNA"/>
</dbReference>
<evidence type="ECO:0000256" key="1">
    <source>
        <dbReference type="SAM" id="MobiDB-lite"/>
    </source>
</evidence>
<protein>
    <submittedName>
        <fullName evidence="2">Uncharacterized protein</fullName>
    </submittedName>
</protein>
<name>A0ABU6UC26_9FABA</name>
<sequence>MAADRGTTNIAGCVPLIMSWIYQRFPTFCSEARDVIVFPLVSRLTGYRQMNRDSHERRMVQIRSQLDRLGVHEGEETVGGRAADSEGSGEPGRSVDCQR</sequence>
<evidence type="ECO:0000313" key="2">
    <source>
        <dbReference type="EMBL" id="MED6157218.1"/>
    </source>
</evidence>
<dbReference type="Proteomes" id="UP001341840">
    <property type="component" value="Unassembled WGS sequence"/>
</dbReference>